<accession>A0A0J9ERH8</accession>
<evidence type="ECO:0000313" key="1">
    <source>
        <dbReference type="EMBL" id="KMW68642.1"/>
    </source>
</evidence>
<sequence length="103" mass="12202">MHSLFSIGFNRAVRASMMWDSVRFSPFRSPLIYPPSTQRRDLRILPYLRSAGGLDLLLRLHVYTYMVILQRRDESLFVYCIRRGMTDIYRGIYNFASSDILPY</sequence>
<dbReference type="AlphaFoldDB" id="A0A0J9ERH8"/>
<protein>
    <submittedName>
        <fullName evidence="1">Uncharacterized protein</fullName>
    </submittedName>
</protein>
<gene>
    <name evidence="1" type="ORF">BDDG_12944</name>
</gene>
<reference evidence="1" key="1">
    <citation type="submission" date="2010-03" db="EMBL/GenBank/DDBJ databases">
        <title>Annotation of Blastomyces dermatitidis strain ATCC 18188.</title>
        <authorList>
            <consortium name="The Broad Institute Genome Sequencing Platform"/>
            <consortium name="Broad Institute Genome Sequencing Center for Infectious Disease."/>
            <person name="Cuomo C."/>
            <person name="Klein B."/>
            <person name="Sullivan T."/>
            <person name="Heitman J."/>
            <person name="Young S."/>
            <person name="Zeng Q."/>
            <person name="Gargeya S."/>
            <person name="Alvarado L."/>
            <person name="Berlin A.M."/>
            <person name="Chapman S.B."/>
            <person name="Chen Z."/>
            <person name="Freedman E."/>
            <person name="Gellesch M."/>
            <person name="Goldberg J."/>
            <person name="Griggs A."/>
            <person name="Gujja S."/>
            <person name="Heilman E."/>
            <person name="Heiman D."/>
            <person name="Howarth C."/>
            <person name="Mehta T."/>
            <person name="Neiman D."/>
            <person name="Pearson M."/>
            <person name="Roberts A."/>
            <person name="Saif S."/>
            <person name="Shea T."/>
            <person name="Shenoy N."/>
            <person name="Sisk P."/>
            <person name="Stolte C."/>
            <person name="Sykes S."/>
            <person name="White J."/>
            <person name="Yandava C."/>
            <person name="Haas B."/>
            <person name="Nusbaum C."/>
            <person name="Birren B."/>
        </authorList>
    </citation>
    <scope>NUCLEOTIDE SEQUENCE</scope>
    <source>
        <strain evidence="1">ATCC 18188</strain>
    </source>
</reference>
<proteinExistence type="predicted"/>
<name>A0A0J9ERH8_AJEDA</name>
<dbReference type="EMBL" id="GG749494">
    <property type="protein sequence ID" value="KMW68642.1"/>
    <property type="molecule type" value="Genomic_DNA"/>
</dbReference>
<dbReference type="Proteomes" id="UP000007802">
    <property type="component" value="Unassembled WGS sequence"/>
</dbReference>
<organism evidence="1">
    <name type="scientific">Ajellomyces dermatitidis (strain ATCC 18188 / CBS 674.68)</name>
    <name type="common">Blastomyces dermatitidis</name>
    <dbReference type="NCBI Taxonomy" id="653446"/>
    <lineage>
        <taxon>Eukaryota</taxon>
        <taxon>Fungi</taxon>
        <taxon>Dikarya</taxon>
        <taxon>Ascomycota</taxon>
        <taxon>Pezizomycotina</taxon>
        <taxon>Eurotiomycetes</taxon>
        <taxon>Eurotiomycetidae</taxon>
        <taxon>Onygenales</taxon>
        <taxon>Ajellomycetaceae</taxon>
        <taxon>Blastomyces</taxon>
    </lineage>
</organism>